<dbReference type="Pfam" id="PF07587">
    <property type="entry name" value="PSD1"/>
    <property type="match status" value="1"/>
</dbReference>
<dbReference type="Proteomes" id="UP000187735">
    <property type="component" value="Chromosome"/>
</dbReference>
<dbReference type="RefSeq" id="WP_077022648.1">
    <property type="nucleotide sequence ID" value="NZ_CP017641.1"/>
</dbReference>
<dbReference type="InterPro" id="IPR011444">
    <property type="entry name" value="DUF1549"/>
</dbReference>
<feature type="domain" description="DUF1553" evidence="3">
    <location>
        <begin position="717"/>
        <end position="983"/>
    </location>
</feature>
<dbReference type="OrthoDB" id="127107at2"/>
<dbReference type="InterPro" id="IPR011429">
    <property type="entry name" value="Cyt_c_Planctomycete-type"/>
</dbReference>
<dbReference type="PANTHER" id="PTHR35889">
    <property type="entry name" value="CYCLOINULO-OLIGOSACCHARIDE FRUCTANOTRANSFERASE-RELATED"/>
    <property type="match status" value="1"/>
</dbReference>
<protein>
    <submittedName>
        <fullName evidence="5">Planctomycete cytochrome C</fullName>
    </submittedName>
</protein>
<dbReference type="Pfam" id="PF07583">
    <property type="entry name" value="PSCyt2"/>
    <property type="match status" value="1"/>
</dbReference>
<dbReference type="SUPFAM" id="SSF46626">
    <property type="entry name" value="Cytochrome c"/>
    <property type="match status" value="1"/>
</dbReference>
<evidence type="ECO:0000313" key="5">
    <source>
        <dbReference type="EMBL" id="APZ90802.1"/>
    </source>
</evidence>
<proteinExistence type="predicted"/>
<reference evidence="5 6" key="1">
    <citation type="journal article" date="2016" name="Front. Microbiol.">
        <title>Fuerstia marisgermanicae gen. nov., sp. nov., an Unusual Member of the Phylum Planctomycetes from the German Wadden Sea.</title>
        <authorList>
            <person name="Kohn T."/>
            <person name="Heuer A."/>
            <person name="Jogler M."/>
            <person name="Vollmers J."/>
            <person name="Boedeker C."/>
            <person name="Bunk B."/>
            <person name="Rast P."/>
            <person name="Borchert D."/>
            <person name="Glockner I."/>
            <person name="Freese H.M."/>
            <person name="Klenk H.P."/>
            <person name="Overmann J."/>
            <person name="Kaster A.K."/>
            <person name="Rohde M."/>
            <person name="Wiegand S."/>
            <person name="Jogler C."/>
        </authorList>
    </citation>
    <scope>NUCLEOTIDE SEQUENCE [LARGE SCALE GENOMIC DNA]</scope>
    <source>
        <strain evidence="5 6">NH11</strain>
    </source>
</reference>
<feature type="domain" description="DUF1549" evidence="2">
    <location>
        <begin position="154"/>
        <end position="359"/>
    </location>
</feature>
<accession>A0A1P8W9S1</accession>
<evidence type="ECO:0000259" key="2">
    <source>
        <dbReference type="Pfam" id="PF07583"/>
    </source>
</evidence>
<dbReference type="EMBL" id="CP017641">
    <property type="protein sequence ID" value="APZ90802.1"/>
    <property type="molecule type" value="Genomic_DNA"/>
</dbReference>
<evidence type="ECO:0000313" key="6">
    <source>
        <dbReference type="Proteomes" id="UP000187735"/>
    </source>
</evidence>
<evidence type="ECO:0000259" key="3">
    <source>
        <dbReference type="Pfam" id="PF07587"/>
    </source>
</evidence>
<evidence type="ECO:0000259" key="4">
    <source>
        <dbReference type="Pfam" id="PF07635"/>
    </source>
</evidence>
<sequence length="1039" mass="115477" precursor="true">MNRSTPWNSIGLLALIFTATASTASAEEISFQRQVRGILSDKCFQCHGPDAGNRQAGLRLDEEAAAKAKLESGETAIVAGDPKHSALIDRITTDDADLKMPPADSNKSLTAAEVEILKQWVAEGANWGQHWSFVPVTRPAPPTVGPQDGVVNDIDRFVRARLPGKGLRPNSPADRVSLIRRVSLDLTGLPPTVAEVEDFVNDGSPNAYEKVVDRLLKSPHYGENSARYWLDGARYGDTHGLHLDNYREMWAYRDWVIDAYNSNKPFNVFTIEQLAGDLLDNPSDDQLVATGFNRCHVTTSEGGSIAEEVHVRNVVDRTVTTGTVFMGLTMDCTRCHDHKFDPLTMTDFYSLYAYFNSIDGKPLDGNKKDPAPVLKVLTDEQKQQLAKLDSTHQSAQTELKNYLASLNYEEPKTPSEPVREPPKELVWIDDAVPDGANAQGNSPWKFVKAPAPVYSGELSSTRSAEGLSQHFFDAATKPLTISDGASFFCYVYLDPKNPPKEIMLQWNDGDWSQRAYWGSNHIDWGTDKSVSRKRMGDLPKTGEWVRLDVPVAEVGFKAGDKVQGWAFTQFDGTVYWDKAGILSASSKPVLYDSFAFWDRDQKANEAKALPEKLRPIALKPAAERTPEETSQLKQHFLEFAFVTSHERVLALKEQAESAKNKAAGIRNAAPTTLVFREAPELKPAFILTRGEYDQQGDPVTRATPAVLPDIPKELPNNRLGLAKWLTSEEHPLMSRVTVNRIWQQFFGTGLVKTTEDFGSQGEQPTHPLLLDWLASEFRKPQVAGAAHDWDVKHLVKLIVMSATYRQTAQVLPNEYEVDPANRYLARGPRFRLDAEVLRDQALGVSGLLVPDVGGPSVKPPQPDGLWFAVGYSGSNTVRFKQDEGHNKVHRRTLYTFIKRTAPPPQMSTFDAPSRESCVVRRERTNSPLQALLMMNDPQYVECARALAQRAMTEIGSAPADRARFILRQCVLRSPTDAEVQALVTDYDHYLADFKQSPDAAKKLVAIGEVPPNAKLPVEELAAWTLVSNLVLNLDEVINK</sequence>
<dbReference type="InterPro" id="IPR022655">
    <property type="entry name" value="DUF1553"/>
</dbReference>
<gene>
    <name evidence="5" type="ORF">Fuma_00386</name>
</gene>
<dbReference type="Pfam" id="PF07635">
    <property type="entry name" value="PSCyt1"/>
    <property type="match status" value="1"/>
</dbReference>
<dbReference type="InterPro" id="IPR036909">
    <property type="entry name" value="Cyt_c-like_dom_sf"/>
</dbReference>
<dbReference type="GO" id="GO:0009055">
    <property type="term" value="F:electron transfer activity"/>
    <property type="evidence" value="ECO:0007669"/>
    <property type="project" value="InterPro"/>
</dbReference>
<organism evidence="5 6">
    <name type="scientific">Fuerstiella marisgermanici</name>
    <dbReference type="NCBI Taxonomy" id="1891926"/>
    <lineage>
        <taxon>Bacteria</taxon>
        <taxon>Pseudomonadati</taxon>
        <taxon>Planctomycetota</taxon>
        <taxon>Planctomycetia</taxon>
        <taxon>Planctomycetales</taxon>
        <taxon>Planctomycetaceae</taxon>
        <taxon>Fuerstiella</taxon>
    </lineage>
</organism>
<keyword evidence="1" id="KW-0732">Signal</keyword>
<keyword evidence="6" id="KW-1185">Reference proteome</keyword>
<name>A0A1P8W9S1_9PLAN</name>
<feature type="signal peptide" evidence="1">
    <location>
        <begin position="1"/>
        <end position="26"/>
    </location>
</feature>
<dbReference type="KEGG" id="fmr:Fuma_00386"/>
<dbReference type="GO" id="GO:0020037">
    <property type="term" value="F:heme binding"/>
    <property type="evidence" value="ECO:0007669"/>
    <property type="project" value="InterPro"/>
</dbReference>
<dbReference type="AlphaFoldDB" id="A0A1P8W9S1"/>
<evidence type="ECO:0000256" key="1">
    <source>
        <dbReference type="SAM" id="SignalP"/>
    </source>
</evidence>
<feature type="chain" id="PRO_5013088854" evidence="1">
    <location>
        <begin position="27"/>
        <end position="1039"/>
    </location>
</feature>
<dbReference type="PANTHER" id="PTHR35889:SF3">
    <property type="entry name" value="F-BOX DOMAIN-CONTAINING PROTEIN"/>
    <property type="match status" value="1"/>
</dbReference>
<feature type="domain" description="Cytochrome C Planctomycete-type" evidence="4">
    <location>
        <begin position="43"/>
        <end position="104"/>
    </location>
</feature>
<dbReference type="STRING" id="1891926.Fuma_00386"/>